<protein>
    <submittedName>
        <fullName evidence="2">Peptidase</fullName>
    </submittedName>
</protein>
<evidence type="ECO:0000313" key="2">
    <source>
        <dbReference type="EMBL" id="OUN04123.1"/>
    </source>
</evidence>
<proteinExistence type="predicted"/>
<keyword evidence="1" id="KW-1133">Transmembrane helix</keyword>
<feature type="transmembrane region" description="Helical" evidence="1">
    <location>
        <begin position="164"/>
        <end position="185"/>
    </location>
</feature>
<feature type="transmembrane region" description="Helical" evidence="1">
    <location>
        <begin position="15"/>
        <end position="33"/>
    </location>
</feature>
<dbReference type="OrthoDB" id="9787788at2"/>
<keyword evidence="1" id="KW-0812">Transmembrane</keyword>
<comment type="caution">
    <text evidence="2">The sequence shown here is derived from an EMBL/GenBank/DDBJ whole genome shotgun (WGS) entry which is preliminary data.</text>
</comment>
<dbReference type="AlphaFoldDB" id="A0A1Y3QWS8"/>
<keyword evidence="1" id="KW-0472">Membrane</keyword>
<accession>A0A1Y3QWS8</accession>
<evidence type="ECO:0000256" key="1">
    <source>
        <dbReference type="SAM" id="Phobius"/>
    </source>
</evidence>
<name>A0A1Y3QWS8_9BACT</name>
<dbReference type="PANTHER" id="PTHR40115:SF1">
    <property type="entry name" value="INNER MEMBRANE PROTEIN WITH PEPSY TM HELIX"/>
    <property type="match status" value="1"/>
</dbReference>
<dbReference type="EMBL" id="NFHB01000003">
    <property type="protein sequence ID" value="OUN04123.1"/>
    <property type="molecule type" value="Genomic_DNA"/>
</dbReference>
<dbReference type="PANTHER" id="PTHR40115">
    <property type="entry name" value="INNER MEMBRANE PROTEIN WITH PEPSY TM HELIX"/>
    <property type="match status" value="1"/>
</dbReference>
<dbReference type="Pfam" id="PF16357">
    <property type="entry name" value="PepSY_TM_like_2"/>
    <property type="match status" value="1"/>
</dbReference>
<evidence type="ECO:0000313" key="3">
    <source>
        <dbReference type="Proteomes" id="UP000195772"/>
    </source>
</evidence>
<sequence>MSAVRKWSRPVHRDLSFFFSGVLLIYAASGFMLNHKRDFNSDYSIRRQEVTLPETLPRTQQQWTRRDAEEALRLVGEQGNYLKHYFPEQGQLKVFIRGGSSLTADLTTRKAVYESIRKRPLLSSMNRLHYNPSRWWTVFSDVFLASLVVIVVSGLVMLRGPKGLWGRGGIELLAGILIPVLFMFFA</sequence>
<organism evidence="2 3">
    <name type="scientific">Alistipes onderdonkii</name>
    <dbReference type="NCBI Taxonomy" id="328813"/>
    <lineage>
        <taxon>Bacteria</taxon>
        <taxon>Pseudomonadati</taxon>
        <taxon>Bacteroidota</taxon>
        <taxon>Bacteroidia</taxon>
        <taxon>Bacteroidales</taxon>
        <taxon>Rikenellaceae</taxon>
        <taxon>Alistipes</taxon>
    </lineage>
</organism>
<dbReference type="Proteomes" id="UP000195772">
    <property type="component" value="Unassembled WGS sequence"/>
</dbReference>
<feature type="transmembrane region" description="Helical" evidence="1">
    <location>
        <begin position="135"/>
        <end position="158"/>
    </location>
</feature>
<gene>
    <name evidence="2" type="ORF">B5G41_05175</name>
</gene>
<reference evidence="3" key="1">
    <citation type="submission" date="2017-04" db="EMBL/GenBank/DDBJ databases">
        <title>Function of individual gut microbiota members based on whole genome sequencing of pure cultures obtained from chicken caecum.</title>
        <authorList>
            <person name="Medvecky M."/>
            <person name="Cejkova D."/>
            <person name="Polansky O."/>
            <person name="Karasova D."/>
            <person name="Kubasova T."/>
            <person name="Cizek A."/>
            <person name="Rychlik I."/>
        </authorList>
    </citation>
    <scope>NUCLEOTIDE SEQUENCE [LARGE SCALE GENOMIC DNA]</scope>
    <source>
        <strain evidence="3">An90</strain>
    </source>
</reference>
<dbReference type="InterPro" id="IPR032307">
    <property type="entry name" value="PepSY_TM-like_2"/>
</dbReference>
<dbReference type="eggNOG" id="COG3295">
    <property type="taxonomic scope" value="Bacteria"/>
</dbReference>